<evidence type="ECO:0000313" key="4">
    <source>
        <dbReference type="Proteomes" id="UP000015100"/>
    </source>
</evidence>
<dbReference type="AlphaFoldDB" id="S8A193"/>
<dbReference type="InterPro" id="IPR032675">
    <property type="entry name" value="LRR_dom_sf"/>
</dbReference>
<evidence type="ECO:0000259" key="2">
    <source>
        <dbReference type="Pfam" id="PF12937"/>
    </source>
</evidence>
<dbReference type="eggNOG" id="ENOG502QSAP">
    <property type="taxonomic scope" value="Eukaryota"/>
</dbReference>
<dbReference type="Proteomes" id="UP000015100">
    <property type="component" value="Unassembled WGS sequence"/>
</dbReference>
<dbReference type="Gene3D" id="3.80.10.10">
    <property type="entry name" value="Ribonuclease Inhibitor"/>
    <property type="match status" value="1"/>
</dbReference>
<organism evidence="3 4">
    <name type="scientific">Dactylellina haptotyla (strain CBS 200.50)</name>
    <name type="common">Nematode-trapping fungus</name>
    <name type="synonym">Monacrosporium haptotylum</name>
    <dbReference type="NCBI Taxonomy" id="1284197"/>
    <lineage>
        <taxon>Eukaryota</taxon>
        <taxon>Fungi</taxon>
        <taxon>Dikarya</taxon>
        <taxon>Ascomycota</taxon>
        <taxon>Pezizomycotina</taxon>
        <taxon>Orbiliomycetes</taxon>
        <taxon>Orbiliales</taxon>
        <taxon>Orbiliaceae</taxon>
        <taxon>Dactylellina</taxon>
    </lineage>
</organism>
<proteinExistence type="predicted"/>
<dbReference type="Pfam" id="PF12937">
    <property type="entry name" value="F-box-like"/>
    <property type="match status" value="1"/>
</dbReference>
<dbReference type="OMA" id="AINCWAS"/>
<name>S8A193_DACHA</name>
<dbReference type="SUPFAM" id="SSF52047">
    <property type="entry name" value="RNI-like"/>
    <property type="match status" value="1"/>
</dbReference>
<feature type="domain" description="F-box" evidence="2">
    <location>
        <begin position="19"/>
        <end position="60"/>
    </location>
</feature>
<evidence type="ECO:0000256" key="1">
    <source>
        <dbReference type="SAM" id="MobiDB-lite"/>
    </source>
</evidence>
<comment type="caution">
    <text evidence="3">The sequence shown here is derived from an EMBL/GenBank/DDBJ whole genome shotgun (WGS) entry which is preliminary data.</text>
</comment>
<sequence>MNGPQGSNGSSRPSAAYQALPFEIICEIVSYITSQPALYSTALVSRRYNNAATPLLYKHPQLNSSNFDAFVSAIAPSVSPPPRKLADSAECHLADLVLTLDFSQLVYQDTLRTSIARLLSHCRSIISLIGSHKSFNGVALRAVRHSINLEYLDLRPCQETCDLADFFHILSSLSKLTVLHFPRSALFSNRQSRWSTSMSAIISSLDPDAAETLSINITTGNNPTALKTTFTYPPNLKTFSIAGGIIDSTLINSGTPPASITSFSASHLPFVRMTAVRQYLTNLAPQLTRLSVLHPVPRLPHNFLDRILITCPNLLHLTASVDFLTAHIFDEENCSIDHPLERIDLDCSGGMGSEFKVSSDDISIALMEGRLKRLRVVRASVKLGWGRRGEEMRRVKDLAELLCMDRSGFGEGEEDEDEEAGTKTPESDPVEDIVGREPVGEPMGGETGGDDDTDEISGKLAGVWLF</sequence>
<dbReference type="STRING" id="1284197.S8A193"/>
<dbReference type="EMBL" id="AQGS01000823">
    <property type="protein sequence ID" value="EPS36760.1"/>
    <property type="molecule type" value="Genomic_DNA"/>
</dbReference>
<dbReference type="InterPro" id="IPR001810">
    <property type="entry name" value="F-box_dom"/>
</dbReference>
<reference evidence="4" key="2">
    <citation type="submission" date="2013-04" db="EMBL/GenBank/DDBJ databases">
        <title>Genomic mechanisms accounting for the adaptation to parasitism in nematode-trapping fungi.</title>
        <authorList>
            <person name="Ahren D.G."/>
        </authorList>
    </citation>
    <scope>NUCLEOTIDE SEQUENCE [LARGE SCALE GENOMIC DNA]</scope>
    <source>
        <strain evidence="4">CBS 200.50</strain>
    </source>
</reference>
<dbReference type="HOGENOM" id="CLU_042679_1_1_1"/>
<protein>
    <recommendedName>
        <fullName evidence="2">F-box domain-containing protein</fullName>
    </recommendedName>
</protein>
<feature type="region of interest" description="Disordered" evidence="1">
    <location>
        <begin position="407"/>
        <end position="466"/>
    </location>
</feature>
<evidence type="ECO:0000313" key="3">
    <source>
        <dbReference type="EMBL" id="EPS36760.1"/>
    </source>
</evidence>
<keyword evidence="4" id="KW-1185">Reference proteome</keyword>
<dbReference type="OrthoDB" id="2125396at2759"/>
<accession>S8A193</accession>
<reference evidence="3 4" key="1">
    <citation type="journal article" date="2013" name="PLoS Genet.">
        <title>Genomic mechanisms accounting for the adaptation to parasitism in nematode-trapping fungi.</title>
        <authorList>
            <person name="Meerupati T."/>
            <person name="Andersson K.M."/>
            <person name="Friman E."/>
            <person name="Kumar D."/>
            <person name="Tunlid A."/>
            <person name="Ahren D."/>
        </authorList>
    </citation>
    <scope>NUCLEOTIDE SEQUENCE [LARGE SCALE GENOMIC DNA]</scope>
    <source>
        <strain evidence="3 4">CBS 200.50</strain>
    </source>
</reference>
<gene>
    <name evidence="3" type="ORF">H072_9669</name>
</gene>